<dbReference type="SMART" id="SM00829">
    <property type="entry name" value="PKS_ER"/>
    <property type="match status" value="1"/>
</dbReference>
<dbReference type="RefSeq" id="WP_132209651.1">
    <property type="nucleotide sequence ID" value="NZ_SLWN01000004.1"/>
</dbReference>
<dbReference type="Gene3D" id="3.40.50.720">
    <property type="entry name" value="NAD(P)-binding Rossmann-like Domain"/>
    <property type="match status" value="1"/>
</dbReference>
<evidence type="ECO:0000313" key="3">
    <source>
        <dbReference type="Proteomes" id="UP000294508"/>
    </source>
</evidence>
<dbReference type="InterPro" id="IPR051397">
    <property type="entry name" value="Zn-ADH-like_protein"/>
</dbReference>
<dbReference type="GO" id="GO:0016491">
    <property type="term" value="F:oxidoreductase activity"/>
    <property type="evidence" value="ECO:0007669"/>
    <property type="project" value="InterPro"/>
</dbReference>
<feature type="domain" description="Enoyl reductase (ER)" evidence="1">
    <location>
        <begin position="10"/>
        <end position="321"/>
    </location>
</feature>
<proteinExistence type="predicted"/>
<evidence type="ECO:0000259" key="1">
    <source>
        <dbReference type="SMART" id="SM00829"/>
    </source>
</evidence>
<dbReference type="InterPro" id="IPR013149">
    <property type="entry name" value="ADH-like_C"/>
</dbReference>
<dbReference type="SUPFAM" id="SSF51735">
    <property type="entry name" value="NAD(P)-binding Rossmann-fold domains"/>
    <property type="match status" value="1"/>
</dbReference>
<dbReference type="Pfam" id="PF00107">
    <property type="entry name" value="ADH_zinc_N"/>
    <property type="match status" value="1"/>
</dbReference>
<keyword evidence="3" id="KW-1185">Reference proteome</keyword>
<reference evidence="2 3" key="1">
    <citation type="journal article" date="2015" name="Stand. Genomic Sci.">
        <title>Genomic Encyclopedia of Bacterial and Archaeal Type Strains, Phase III: the genomes of soil and plant-associated and newly described type strains.</title>
        <authorList>
            <person name="Whitman W.B."/>
            <person name="Woyke T."/>
            <person name="Klenk H.P."/>
            <person name="Zhou Y."/>
            <person name="Lilburn T.G."/>
            <person name="Beck B.J."/>
            <person name="De Vos P."/>
            <person name="Vandamme P."/>
            <person name="Eisen J.A."/>
            <person name="Garrity G."/>
            <person name="Hugenholtz P."/>
            <person name="Kyrpides N.C."/>
        </authorList>
    </citation>
    <scope>NUCLEOTIDE SEQUENCE [LARGE SCALE GENOMIC DNA]</scope>
    <source>
        <strain evidence="2 3">VKM Ac-2572</strain>
    </source>
</reference>
<dbReference type="PANTHER" id="PTHR43677:SF4">
    <property type="entry name" value="QUINONE OXIDOREDUCTASE-LIKE PROTEIN 2"/>
    <property type="match status" value="1"/>
</dbReference>
<dbReference type="Gene3D" id="3.90.180.10">
    <property type="entry name" value="Medium-chain alcohol dehydrogenases, catalytic domain"/>
    <property type="match status" value="1"/>
</dbReference>
<dbReference type="Pfam" id="PF08240">
    <property type="entry name" value="ADH_N"/>
    <property type="match status" value="1"/>
</dbReference>
<dbReference type="EMBL" id="SLWN01000004">
    <property type="protein sequence ID" value="TCO32916.1"/>
    <property type="molecule type" value="Genomic_DNA"/>
</dbReference>
<dbReference type="Proteomes" id="UP000294508">
    <property type="component" value="Unassembled WGS sequence"/>
</dbReference>
<name>A0A4R2HPW7_9ACTN</name>
<dbReference type="AlphaFoldDB" id="A0A4R2HPW7"/>
<dbReference type="OrthoDB" id="9780520at2"/>
<accession>A0A4R2HPW7</accession>
<dbReference type="InterPro" id="IPR036291">
    <property type="entry name" value="NAD(P)-bd_dom_sf"/>
</dbReference>
<dbReference type="InterPro" id="IPR013154">
    <property type="entry name" value="ADH-like_N"/>
</dbReference>
<dbReference type="InterPro" id="IPR011032">
    <property type="entry name" value="GroES-like_sf"/>
</dbReference>
<sequence>MRAAVVTEFGTPDVIKTQDWPDPEPGAGEVVIEVAVADIIFVETAIRQGQHSQFFDVNPPYVPGGSLAGTVREVGPDVSTDWIGKTVLGRAAGFGAHAELARASVAGLVEIPAELNLETAIAVFGDGFTALMLEDLAPPMQGKEVLVTASAGGMGLLLTQLAHKAGAHVIAAARGQAKLDLSKAQGADVVIDYSKPGWEKLVLEATNNDGADIVFEGAGGQLGATAFTVVKDGGWFSAHGAPSGGFAAYDADDAERRGITVKGINDLRADTTSTTITGADVIARAVAGDLKPVVDQVYDLDHVADAHTALEQRTLLGKALIRVS</sequence>
<comment type="caution">
    <text evidence="2">The sequence shown here is derived from an EMBL/GenBank/DDBJ whole genome shotgun (WGS) entry which is preliminary data.</text>
</comment>
<dbReference type="InterPro" id="IPR020843">
    <property type="entry name" value="ER"/>
</dbReference>
<protein>
    <submittedName>
        <fullName evidence="2">NADPH2:quinone reductase</fullName>
    </submittedName>
</protein>
<gene>
    <name evidence="2" type="ORF">EV652_104522</name>
</gene>
<organism evidence="2 3">
    <name type="scientific">Kribbella steppae</name>
    <dbReference type="NCBI Taxonomy" id="2512223"/>
    <lineage>
        <taxon>Bacteria</taxon>
        <taxon>Bacillati</taxon>
        <taxon>Actinomycetota</taxon>
        <taxon>Actinomycetes</taxon>
        <taxon>Propionibacteriales</taxon>
        <taxon>Kribbellaceae</taxon>
        <taxon>Kribbella</taxon>
    </lineage>
</organism>
<evidence type="ECO:0000313" key="2">
    <source>
        <dbReference type="EMBL" id="TCO32916.1"/>
    </source>
</evidence>
<dbReference type="SUPFAM" id="SSF50129">
    <property type="entry name" value="GroES-like"/>
    <property type="match status" value="1"/>
</dbReference>
<dbReference type="PANTHER" id="PTHR43677">
    <property type="entry name" value="SHORT-CHAIN DEHYDROGENASE/REDUCTASE"/>
    <property type="match status" value="1"/>
</dbReference>